<keyword evidence="13" id="KW-0511">Multifunctional enzyme</keyword>
<dbReference type="GO" id="GO:0110051">
    <property type="term" value="P:metabolite repair"/>
    <property type="evidence" value="ECO:0007669"/>
    <property type="project" value="TreeGrafter"/>
</dbReference>
<dbReference type="GO" id="GO:0046496">
    <property type="term" value="P:nicotinamide nucleotide metabolic process"/>
    <property type="evidence" value="ECO:0007669"/>
    <property type="project" value="UniProtKB-UniRule"/>
</dbReference>
<dbReference type="Pfam" id="PF03853">
    <property type="entry name" value="YjeF_N"/>
    <property type="match status" value="1"/>
</dbReference>
<dbReference type="EMBL" id="PYGF01000020">
    <property type="protein sequence ID" value="PSK97948.1"/>
    <property type="molecule type" value="Genomic_DNA"/>
</dbReference>
<comment type="catalytic activity">
    <reaction evidence="15 17 19">
        <text>(6S)-NADHX + ADP = AMP + phosphate + NADH + H(+)</text>
        <dbReference type="Rhea" id="RHEA:32223"/>
        <dbReference type="ChEBI" id="CHEBI:15378"/>
        <dbReference type="ChEBI" id="CHEBI:43474"/>
        <dbReference type="ChEBI" id="CHEBI:57945"/>
        <dbReference type="ChEBI" id="CHEBI:64074"/>
        <dbReference type="ChEBI" id="CHEBI:456215"/>
        <dbReference type="ChEBI" id="CHEBI:456216"/>
        <dbReference type="EC" id="4.2.1.136"/>
    </reaction>
</comment>
<dbReference type="AlphaFoldDB" id="A0A2P8DL73"/>
<dbReference type="InterPro" id="IPR029056">
    <property type="entry name" value="Ribokinase-like"/>
</dbReference>
<evidence type="ECO:0000259" key="20">
    <source>
        <dbReference type="PROSITE" id="PS51383"/>
    </source>
</evidence>
<feature type="binding site" evidence="18">
    <location>
        <begin position="59"/>
        <end position="63"/>
    </location>
    <ligand>
        <name>(6S)-NADPHX</name>
        <dbReference type="ChEBI" id="CHEBI:64076"/>
    </ligand>
</feature>
<keyword evidence="10 17" id="KW-0520">NAD</keyword>
<evidence type="ECO:0000256" key="18">
    <source>
        <dbReference type="HAMAP-Rule" id="MF_01966"/>
    </source>
</evidence>
<dbReference type="Gene3D" id="3.40.50.10260">
    <property type="entry name" value="YjeF N-terminal domain"/>
    <property type="match status" value="1"/>
</dbReference>
<comment type="caution">
    <text evidence="22">The sequence shown here is derived from an EMBL/GenBank/DDBJ whole genome shotgun (WGS) entry which is preliminary data.</text>
</comment>
<evidence type="ECO:0000313" key="23">
    <source>
        <dbReference type="Proteomes" id="UP000240708"/>
    </source>
</evidence>
<comment type="subunit">
    <text evidence="17">Homotetramer.</text>
</comment>
<organism evidence="22 23">
    <name type="scientific">Cecembia rubra</name>
    <dbReference type="NCBI Taxonomy" id="1485585"/>
    <lineage>
        <taxon>Bacteria</taxon>
        <taxon>Pseudomonadati</taxon>
        <taxon>Bacteroidota</taxon>
        <taxon>Cytophagia</taxon>
        <taxon>Cytophagales</taxon>
        <taxon>Cyclobacteriaceae</taxon>
        <taxon>Cecembia</taxon>
    </lineage>
</organism>
<keyword evidence="11 18" id="KW-0413">Isomerase</keyword>
<evidence type="ECO:0000256" key="17">
    <source>
        <dbReference type="HAMAP-Rule" id="MF_01965"/>
    </source>
</evidence>
<feature type="binding site" evidence="17">
    <location>
        <position position="430"/>
    </location>
    <ligand>
        <name>(6S)-NADPHX</name>
        <dbReference type="ChEBI" id="CHEBI:64076"/>
    </ligand>
</feature>
<comment type="cofactor">
    <cofactor evidence="17">
        <name>Mg(2+)</name>
        <dbReference type="ChEBI" id="CHEBI:18420"/>
    </cofactor>
</comment>
<evidence type="ECO:0000256" key="13">
    <source>
        <dbReference type="ARBA" id="ARBA00023268"/>
    </source>
</evidence>
<dbReference type="GO" id="GO:0046872">
    <property type="term" value="F:metal ion binding"/>
    <property type="evidence" value="ECO:0007669"/>
    <property type="project" value="UniProtKB-UniRule"/>
</dbReference>
<sequence>MLSIISGDDVKKLDAAFIKATGISSWDLMENAAKAFFAWYQSKFMGVMGKVFVFSGPGNNGGDGIAIARLLAESGKTVSVIFFQEKEFCSKDYTLNIEKLPSKVNLIHISDFNFEIDENDVVLDCIFGIGINRPLEGSYLEVIERLNKTQCHKVSIDIPSGIPSDEILQGKAFKADHTVTFQFPKLSLLFPEHSEFTGNIHVVDIGIPDFFIQNFHKDKFFLRREDIRKFHKKFNPFSHKGDFGRIMLIGGSVGKVGAMVLSSKAALRTGSGLVHVQIAESERFIMQTAVPEVMVAGAEEIKRLDVFDALGIGPGWGTEVDLSFYCSILKRYHKPLVIDADGLNLLSKKPENLKYVPKGSILTPHIREFQRLAGEVKDHKERLDKARSFALEHGVYLVLKGAFTSISTPNGEQYFNSSGNQYLATAGSGDVLTGMIASFLGQGYLPLNAAICGVFQHGLAGEMTALDKRRGVIASDIIDTIPATFVDLDIE</sequence>
<dbReference type="NCBIfam" id="TIGR00197">
    <property type="entry name" value="yjeF_nterm"/>
    <property type="match status" value="1"/>
</dbReference>
<dbReference type="HAMAP" id="MF_01965">
    <property type="entry name" value="NADHX_dehydratase"/>
    <property type="match status" value="1"/>
</dbReference>
<keyword evidence="5 18" id="KW-0479">Metal-binding</keyword>
<evidence type="ECO:0000256" key="16">
    <source>
        <dbReference type="ARBA" id="ARBA00049209"/>
    </source>
</evidence>
<comment type="catalytic activity">
    <reaction evidence="2 18 19">
        <text>(6R)-NADPHX = (6S)-NADPHX</text>
        <dbReference type="Rhea" id="RHEA:32227"/>
        <dbReference type="ChEBI" id="CHEBI:64076"/>
        <dbReference type="ChEBI" id="CHEBI:64077"/>
        <dbReference type="EC" id="5.1.99.6"/>
    </reaction>
</comment>
<evidence type="ECO:0000313" key="22">
    <source>
        <dbReference type="EMBL" id="PSK97948.1"/>
    </source>
</evidence>
<dbReference type="EC" id="5.1.99.6" evidence="19"/>
<keyword evidence="23" id="KW-1185">Reference proteome</keyword>
<comment type="similarity">
    <text evidence="3 19">In the N-terminal section; belongs to the NnrE/AIBP family.</text>
</comment>
<name>A0A2P8DL73_9BACT</name>
<dbReference type="InterPro" id="IPR036652">
    <property type="entry name" value="YjeF_N_dom_sf"/>
</dbReference>
<evidence type="ECO:0000256" key="11">
    <source>
        <dbReference type="ARBA" id="ARBA00023235"/>
    </source>
</evidence>
<feature type="binding site" evidence="18">
    <location>
        <position position="157"/>
    </location>
    <ligand>
        <name>(6S)-NADPHX</name>
        <dbReference type="ChEBI" id="CHEBI:64076"/>
    </ligand>
</feature>
<dbReference type="InterPro" id="IPR004443">
    <property type="entry name" value="YjeF_N_dom"/>
</dbReference>
<feature type="binding site" evidence="17">
    <location>
        <position position="429"/>
    </location>
    <ligand>
        <name>AMP</name>
        <dbReference type="ChEBI" id="CHEBI:456215"/>
    </ligand>
</feature>
<dbReference type="PANTHER" id="PTHR12592:SF0">
    <property type="entry name" value="ATP-DEPENDENT (S)-NAD(P)H-HYDRATE DEHYDRATASE"/>
    <property type="match status" value="1"/>
</dbReference>
<dbReference type="Gene3D" id="3.40.1190.20">
    <property type="match status" value="1"/>
</dbReference>
<dbReference type="SUPFAM" id="SSF64153">
    <property type="entry name" value="YjeF N-terminal domain-like"/>
    <property type="match status" value="1"/>
</dbReference>
<dbReference type="GO" id="GO:0052855">
    <property type="term" value="F:ADP-dependent NAD(P)H-hydrate dehydratase activity"/>
    <property type="evidence" value="ECO:0007669"/>
    <property type="project" value="UniProtKB-UniRule"/>
</dbReference>
<evidence type="ECO:0000256" key="14">
    <source>
        <dbReference type="ARBA" id="ARBA00025153"/>
    </source>
</evidence>
<dbReference type="Pfam" id="PF01256">
    <property type="entry name" value="Carb_kinase"/>
    <property type="match status" value="1"/>
</dbReference>
<dbReference type="GO" id="GO:0005524">
    <property type="term" value="F:ATP binding"/>
    <property type="evidence" value="ECO:0007669"/>
    <property type="project" value="UniProtKB-UniRule"/>
</dbReference>
<dbReference type="SUPFAM" id="SSF53613">
    <property type="entry name" value="Ribokinase-like"/>
    <property type="match status" value="1"/>
</dbReference>
<dbReference type="InterPro" id="IPR000631">
    <property type="entry name" value="CARKD"/>
</dbReference>
<dbReference type="PANTHER" id="PTHR12592">
    <property type="entry name" value="ATP-DEPENDENT (S)-NAD(P)H-HYDRATE DEHYDRATASE FAMILY MEMBER"/>
    <property type="match status" value="1"/>
</dbReference>
<keyword evidence="12 17" id="KW-0456">Lyase</keyword>
<protein>
    <recommendedName>
        <fullName evidence="19">Bifunctional NAD(P)H-hydrate repair enzyme</fullName>
    </recommendedName>
    <alternativeName>
        <fullName evidence="19">Nicotinamide nucleotide repair protein</fullName>
    </alternativeName>
    <domain>
        <recommendedName>
            <fullName evidence="19">ADP-dependent (S)-NAD(P)H-hydrate dehydratase</fullName>
            <ecNumber evidence="19">4.2.1.136</ecNumber>
        </recommendedName>
        <alternativeName>
            <fullName evidence="19">ADP-dependent NAD(P)HX dehydratase</fullName>
        </alternativeName>
    </domain>
    <domain>
        <recommendedName>
            <fullName evidence="19">NAD(P)H-hydrate epimerase</fullName>
            <ecNumber evidence="19">5.1.99.6</ecNumber>
        </recommendedName>
    </domain>
</protein>
<dbReference type="CDD" id="cd01171">
    <property type="entry name" value="YXKO-related"/>
    <property type="match status" value="1"/>
</dbReference>
<dbReference type="NCBIfam" id="TIGR00196">
    <property type="entry name" value="yjeF_cterm"/>
    <property type="match status" value="1"/>
</dbReference>
<comment type="function">
    <text evidence="18">Catalyzes the epimerization of the S- and R-forms of NAD(P)HX, a damaged form of NAD(P)H that is a result of enzymatic or heat-dependent hydration. This is a prerequisite for the S-specific NAD(P)H-hydrate dehydratase to allow the repair of both epimers of NAD(P)HX.</text>
</comment>
<accession>A0A2P8DL73</accession>
<evidence type="ECO:0000256" key="19">
    <source>
        <dbReference type="PIRNR" id="PIRNR017184"/>
    </source>
</evidence>
<dbReference type="PROSITE" id="PS01050">
    <property type="entry name" value="YJEF_C_2"/>
    <property type="match status" value="1"/>
</dbReference>
<comment type="catalytic activity">
    <reaction evidence="1 18 19">
        <text>(6R)-NADHX = (6S)-NADHX</text>
        <dbReference type="Rhea" id="RHEA:32215"/>
        <dbReference type="ChEBI" id="CHEBI:64074"/>
        <dbReference type="ChEBI" id="CHEBI:64075"/>
        <dbReference type="EC" id="5.1.99.6"/>
    </reaction>
</comment>
<comment type="function">
    <text evidence="14 19">Bifunctional enzyme that catalyzes the epimerization of the S- and R-forms of NAD(P)HX and the dehydration of the S-form of NAD(P)HX at the expense of ADP, which is converted to AMP. This allows the repair of both epimers of NAD(P)HX, a damaged form of NAD(P)H that is a result of enzymatic or heat-dependent hydration.</text>
</comment>
<feature type="binding site" evidence="17">
    <location>
        <begin position="400"/>
        <end position="404"/>
    </location>
    <ligand>
        <name>AMP</name>
        <dbReference type="ChEBI" id="CHEBI:456215"/>
    </ligand>
</feature>
<comment type="similarity">
    <text evidence="18">Belongs to the NnrE/AIBP family.</text>
</comment>
<evidence type="ECO:0000256" key="9">
    <source>
        <dbReference type="ARBA" id="ARBA00022958"/>
    </source>
</evidence>
<dbReference type="Proteomes" id="UP000240708">
    <property type="component" value="Unassembled WGS sequence"/>
</dbReference>
<evidence type="ECO:0000256" key="5">
    <source>
        <dbReference type="ARBA" id="ARBA00022723"/>
    </source>
</evidence>
<dbReference type="RefSeq" id="WP_106569088.1">
    <property type="nucleotide sequence ID" value="NZ_PYGF01000020.1"/>
</dbReference>
<keyword evidence="8 17" id="KW-0521">NADP</keyword>
<evidence type="ECO:0000256" key="8">
    <source>
        <dbReference type="ARBA" id="ARBA00022857"/>
    </source>
</evidence>
<dbReference type="PROSITE" id="PS51383">
    <property type="entry name" value="YJEF_C_3"/>
    <property type="match status" value="1"/>
</dbReference>
<comment type="catalytic activity">
    <reaction evidence="16 17 19">
        <text>(6S)-NADPHX + ADP = AMP + phosphate + NADPH + H(+)</text>
        <dbReference type="Rhea" id="RHEA:32235"/>
        <dbReference type="ChEBI" id="CHEBI:15378"/>
        <dbReference type="ChEBI" id="CHEBI:43474"/>
        <dbReference type="ChEBI" id="CHEBI:57783"/>
        <dbReference type="ChEBI" id="CHEBI:64076"/>
        <dbReference type="ChEBI" id="CHEBI:456215"/>
        <dbReference type="ChEBI" id="CHEBI:456216"/>
        <dbReference type="EC" id="4.2.1.136"/>
    </reaction>
</comment>
<feature type="domain" description="YjeF N-terminal" evidence="21">
    <location>
        <begin position="10"/>
        <end position="213"/>
    </location>
</feature>
<comment type="cofactor">
    <cofactor evidence="18 19">
        <name>K(+)</name>
        <dbReference type="ChEBI" id="CHEBI:29103"/>
    </cofactor>
    <text evidence="18 19">Binds 1 potassium ion per subunit.</text>
</comment>
<feature type="binding site" evidence="17">
    <location>
        <position position="315"/>
    </location>
    <ligand>
        <name>(6S)-NADPHX</name>
        <dbReference type="ChEBI" id="CHEBI:64076"/>
    </ligand>
</feature>
<feature type="binding site" evidence="17">
    <location>
        <position position="365"/>
    </location>
    <ligand>
        <name>(6S)-NADPHX</name>
        <dbReference type="ChEBI" id="CHEBI:64076"/>
    </ligand>
</feature>
<keyword evidence="7 17" id="KW-0067">ATP-binding</keyword>
<feature type="binding site" evidence="18">
    <location>
        <position position="160"/>
    </location>
    <ligand>
        <name>K(+)</name>
        <dbReference type="ChEBI" id="CHEBI:29103"/>
    </ligand>
</feature>
<evidence type="ECO:0000256" key="10">
    <source>
        <dbReference type="ARBA" id="ARBA00023027"/>
    </source>
</evidence>
<dbReference type="InterPro" id="IPR017953">
    <property type="entry name" value="Carbohydrate_kinase_pred_CS"/>
</dbReference>
<feature type="domain" description="YjeF C-terminal" evidence="20">
    <location>
        <begin position="223"/>
        <end position="488"/>
    </location>
</feature>
<evidence type="ECO:0000256" key="3">
    <source>
        <dbReference type="ARBA" id="ARBA00006001"/>
    </source>
</evidence>
<feature type="binding site" evidence="17">
    <location>
        <position position="258"/>
    </location>
    <ligand>
        <name>(6S)-NADPHX</name>
        <dbReference type="ChEBI" id="CHEBI:64076"/>
    </ligand>
</feature>
<dbReference type="PIRSF" id="PIRSF017184">
    <property type="entry name" value="Nnr"/>
    <property type="match status" value="1"/>
</dbReference>
<dbReference type="OrthoDB" id="9806925at2"/>
<dbReference type="EC" id="4.2.1.136" evidence="19"/>
<comment type="function">
    <text evidence="17">Catalyzes the dehydration of the S-form of NAD(P)HX at the expense of ADP, which is converted to AMP. Together with NAD(P)HX epimerase, which catalyzes the epimerization of the S- and R-forms, the enzyme allows the repair of both epimers of NAD(P)HX, a damaged form of NAD(P)H that is a result of enzymatic or heat-dependent hydration.</text>
</comment>
<gene>
    <name evidence="17" type="primary">nnrD</name>
    <name evidence="18" type="synonym">nnrE</name>
    <name evidence="22" type="ORF">CLV48_12036</name>
</gene>
<keyword evidence="6 17" id="KW-0547">Nucleotide-binding</keyword>
<dbReference type="InterPro" id="IPR030677">
    <property type="entry name" value="Nnr"/>
</dbReference>
<feature type="binding site" evidence="18">
    <location>
        <position position="124"/>
    </location>
    <ligand>
        <name>K(+)</name>
        <dbReference type="ChEBI" id="CHEBI:29103"/>
    </ligand>
</feature>
<dbReference type="GO" id="GO:0052856">
    <property type="term" value="F:NAD(P)HX epimerase activity"/>
    <property type="evidence" value="ECO:0007669"/>
    <property type="project" value="UniProtKB-UniRule"/>
</dbReference>
<reference evidence="22 23" key="1">
    <citation type="submission" date="2018-03" db="EMBL/GenBank/DDBJ databases">
        <title>Genomic Encyclopedia of Archaeal and Bacterial Type Strains, Phase II (KMG-II): from individual species to whole genera.</title>
        <authorList>
            <person name="Goeker M."/>
        </authorList>
    </citation>
    <scope>NUCLEOTIDE SEQUENCE [LARGE SCALE GENOMIC DNA]</scope>
    <source>
        <strain evidence="22 23">DSM 28057</strain>
    </source>
</reference>
<evidence type="ECO:0000256" key="15">
    <source>
        <dbReference type="ARBA" id="ARBA00048238"/>
    </source>
</evidence>
<comment type="similarity">
    <text evidence="17">Belongs to the NnrD/CARKD family.</text>
</comment>
<evidence type="ECO:0000256" key="2">
    <source>
        <dbReference type="ARBA" id="ARBA00000909"/>
    </source>
</evidence>
<evidence type="ECO:0000256" key="12">
    <source>
        <dbReference type="ARBA" id="ARBA00023239"/>
    </source>
</evidence>
<evidence type="ECO:0000256" key="1">
    <source>
        <dbReference type="ARBA" id="ARBA00000013"/>
    </source>
</evidence>
<dbReference type="PROSITE" id="PS51385">
    <property type="entry name" value="YJEF_N"/>
    <property type="match status" value="1"/>
</dbReference>
<feature type="binding site" evidence="18">
    <location>
        <begin position="128"/>
        <end position="134"/>
    </location>
    <ligand>
        <name>(6S)-NADPHX</name>
        <dbReference type="ChEBI" id="CHEBI:64076"/>
    </ligand>
</feature>
<feature type="binding site" evidence="18">
    <location>
        <position position="139"/>
    </location>
    <ligand>
        <name>(6S)-NADPHX</name>
        <dbReference type="ChEBI" id="CHEBI:64076"/>
    </ligand>
</feature>
<evidence type="ECO:0000259" key="21">
    <source>
        <dbReference type="PROSITE" id="PS51385"/>
    </source>
</evidence>
<feature type="binding site" evidence="18">
    <location>
        <position position="60"/>
    </location>
    <ligand>
        <name>K(+)</name>
        <dbReference type="ChEBI" id="CHEBI:29103"/>
    </ligand>
</feature>
<evidence type="ECO:0000256" key="4">
    <source>
        <dbReference type="ARBA" id="ARBA00009524"/>
    </source>
</evidence>
<comment type="similarity">
    <text evidence="4 19">In the C-terminal section; belongs to the NnrD/CARKD family.</text>
</comment>
<proteinExistence type="inferred from homology"/>
<evidence type="ECO:0000256" key="6">
    <source>
        <dbReference type="ARBA" id="ARBA00022741"/>
    </source>
</evidence>
<evidence type="ECO:0000256" key="7">
    <source>
        <dbReference type="ARBA" id="ARBA00022840"/>
    </source>
</evidence>
<keyword evidence="9 18" id="KW-0630">Potassium</keyword>
<dbReference type="HAMAP" id="MF_01966">
    <property type="entry name" value="NADHX_epimerase"/>
    <property type="match status" value="1"/>
</dbReference>